<dbReference type="AlphaFoldDB" id="A0A3M8K7B0"/>
<feature type="domain" description="Thioredoxin" evidence="1">
    <location>
        <begin position="3"/>
        <end position="82"/>
    </location>
</feature>
<evidence type="ECO:0000259" key="1">
    <source>
        <dbReference type="Pfam" id="PF00085"/>
    </source>
</evidence>
<dbReference type="EMBL" id="PTJO01000003">
    <property type="protein sequence ID" value="RNE49107.1"/>
    <property type="molecule type" value="Genomic_DNA"/>
</dbReference>
<gene>
    <name evidence="2" type="ORF">C5L39_01570</name>
</gene>
<dbReference type="Gene3D" id="3.40.30.10">
    <property type="entry name" value="Glutaredoxin"/>
    <property type="match status" value="1"/>
</dbReference>
<proteinExistence type="predicted"/>
<evidence type="ECO:0000313" key="3">
    <source>
        <dbReference type="Proteomes" id="UP000266975"/>
    </source>
</evidence>
<dbReference type="SUPFAM" id="SSF52833">
    <property type="entry name" value="Thioredoxin-like"/>
    <property type="match status" value="1"/>
</dbReference>
<dbReference type="OrthoDB" id="9790390at2"/>
<dbReference type="CDD" id="cd02947">
    <property type="entry name" value="TRX_family"/>
    <property type="match status" value="1"/>
</dbReference>
<sequence length="125" mass="14318">MITHLTYDTFEEYTSQEGLVFVNFWSTSCGPCLRFHRIYAAAAEKITSAVFGDAEIEIQQRLVKELQISTIPVLLVYRDGELIYRDPSPDTASSTFSTFEGAPRFLDIMYREKDFQAFAEKLLAQ</sequence>
<organism evidence="2 3">
    <name type="scientific">Corynebacterium alimapuense</name>
    <dbReference type="NCBI Taxonomy" id="1576874"/>
    <lineage>
        <taxon>Bacteria</taxon>
        <taxon>Bacillati</taxon>
        <taxon>Actinomycetota</taxon>
        <taxon>Actinomycetes</taxon>
        <taxon>Mycobacteriales</taxon>
        <taxon>Corynebacteriaceae</taxon>
        <taxon>Corynebacterium</taxon>
    </lineage>
</organism>
<dbReference type="Pfam" id="PF00085">
    <property type="entry name" value="Thioredoxin"/>
    <property type="match status" value="1"/>
</dbReference>
<evidence type="ECO:0000313" key="2">
    <source>
        <dbReference type="EMBL" id="RNE49107.1"/>
    </source>
</evidence>
<keyword evidence="3" id="KW-1185">Reference proteome</keyword>
<reference evidence="2 3" key="1">
    <citation type="submission" date="2018-02" db="EMBL/GenBank/DDBJ databases">
        <title>Corynebacterium alimpuense sp. nov., a marine obligate actinomycete isolated from sediments of Valparaiso bay, Chile.</title>
        <authorList>
            <person name="Claverias F."/>
            <person name="Gonzales-Siles L."/>
            <person name="Salva-Serra F."/>
            <person name="Inganaes E."/>
            <person name="Molin K."/>
            <person name="Cumsille A."/>
            <person name="Undabarrena A."/>
            <person name="Couve E."/>
            <person name="Moore E.R.B."/>
            <person name="Gomila M."/>
            <person name="Camara B."/>
        </authorList>
    </citation>
    <scope>NUCLEOTIDE SEQUENCE [LARGE SCALE GENOMIC DNA]</scope>
    <source>
        <strain evidence="2 3">CCUG 69366</strain>
    </source>
</reference>
<dbReference type="InterPro" id="IPR036249">
    <property type="entry name" value="Thioredoxin-like_sf"/>
</dbReference>
<dbReference type="Proteomes" id="UP000266975">
    <property type="component" value="Unassembled WGS sequence"/>
</dbReference>
<comment type="caution">
    <text evidence="2">The sequence shown here is derived from an EMBL/GenBank/DDBJ whole genome shotgun (WGS) entry which is preliminary data.</text>
</comment>
<protein>
    <submittedName>
        <fullName evidence="2">Thiol reductase thioredoxin</fullName>
    </submittedName>
</protein>
<dbReference type="InterPro" id="IPR013766">
    <property type="entry name" value="Thioredoxin_domain"/>
</dbReference>
<accession>A0A3M8K7B0</accession>
<dbReference type="RefSeq" id="WP_123047154.1">
    <property type="nucleotide sequence ID" value="NZ_PTJO01000003.1"/>
</dbReference>
<name>A0A3M8K7B0_9CORY</name>